<reference evidence="1" key="1">
    <citation type="submission" date="2023-04" db="EMBL/GenBank/DDBJ databases">
        <authorList>
            <consortium name="ELIXIR-Norway"/>
        </authorList>
    </citation>
    <scope>NUCLEOTIDE SEQUENCE [LARGE SCALE GENOMIC DNA]</scope>
</reference>
<evidence type="ECO:0000313" key="2">
    <source>
        <dbReference type="Proteomes" id="UP001176941"/>
    </source>
</evidence>
<protein>
    <submittedName>
        <fullName evidence="1">Uncharacterized protein</fullName>
    </submittedName>
</protein>
<organism evidence="1 2">
    <name type="scientific">Rangifer tarandus platyrhynchus</name>
    <name type="common">Svalbard reindeer</name>
    <dbReference type="NCBI Taxonomy" id="3082113"/>
    <lineage>
        <taxon>Eukaryota</taxon>
        <taxon>Metazoa</taxon>
        <taxon>Chordata</taxon>
        <taxon>Craniata</taxon>
        <taxon>Vertebrata</taxon>
        <taxon>Euteleostomi</taxon>
        <taxon>Mammalia</taxon>
        <taxon>Eutheria</taxon>
        <taxon>Laurasiatheria</taxon>
        <taxon>Artiodactyla</taxon>
        <taxon>Ruminantia</taxon>
        <taxon>Pecora</taxon>
        <taxon>Cervidae</taxon>
        <taxon>Odocoileinae</taxon>
        <taxon>Rangifer</taxon>
    </lineage>
</organism>
<dbReference type="EMBL" id="CATKSN020000126">
    <property type="protein sequence ID" value="CAI9149097.1"/>
    <property type="molecule type" value="Genomic_DNA"/>
</dbReference>
<name>A0ABN8XLE5_RANTA</name>
<keyword evidence="2" id="KW-1185">Reference proteome</keyword>
<accession>A0ABN8XLE5</accession>
<gene>
    <name evidence="1" type="ORF">MRATA1EN1_LOCUS30715</name>
</gene>
<comment type="caution">
    <text evidence="1">The sequence shown here is derived from an EMBL/GenBank/DDBJ whole genome shotgun (WGS) entry which is preliminary data.</text>
</comment>
<proteinExistence type="predicted"/>
<evidence type="ECO:0000313" key="1">
    <source>
        <dbReference type="EMBL" id="CAI9149097.1"/>
    </source>
</evidence>
<dbReference type="Proteomes" id="UP001176941">
    <property type="component" value="Unassembled WGS sequence"/>
</dbReference>
<sequence>MFRRKGAAALVPSRLIFQEQYSCATSRRHTHAAADHGGAAAYQGVCITASSSTSRRSRGTSNVSAYCWSSSGAFHANFSRTAQLYHKQEVRMVLLPTMAALLHIKASFSLPHPPQRAVECFGVRVR</sequence>